<dbReference type="AlphaFoldDB" id="A0A3R6B595"/>
<protein>
    <submittedName>
        <fullName evidence="3">Uncharacterized protein</fullName>
    </submittedName>
</protein>
<evidence type="ECO:0000313" key="1">
    <source>
        <dbReference type="EMBL" id="MTU39464.1"/>
    </source>
</evidence>
<gene>
    <name evidence="3" type="ORF">DW828_13015</name>
    <name evidence="1" type="ORF">GMD82_08195</name>
    <name evidence="2" type="ORF">GMD92_14710</name>
</gene>
<evidence type="ECO:0000313" key="4">
    <source>
        <dbReference type="Proteomes" id="UP000286260"/>
    </source>
</evidence>
<evidence type="ECO:0000313" key="6">
    <source>
        <dbReference type="Proteomes" id="UP000448908"/>
    </source>
</evidence>
<name>A0A3R6B595_9BACT</name>
<comment type="caution">
    <text evidence="3">The sequence shown here is derived from an EMBL/GenBank/DDBJ whole genome shotgun (WGS) entry which is preliminary data.</text>
</comment>
<dbReference type="EMBL" id="WNCN01000008">
    <property type="protein sequence ID" value="MTU39464.1"/>
    <property type="molecule type" value="Genomic_DNA"/>
</dbReference>
<keyword evidence="5" id="KW-1185">Reference proteome</keyword>
<evidence type="ECO:0000313" key="5">
    <source>
        <dbReference type="Proteomes" id="UP000434916"/>
    </source>
</evidence>
<evidence type="ECO:0000313" key="3">
    <source>
        <dbReference type="EMBL" id="RHC83264.1"/>
    </source>
</evidence>
<accession>A0A3R6B595</accession>
<proteinExistence type="predicted"/>
<sequence>MAIEKQIWISMLMEGFYPDRSFLARSVDMTPMVEYNKINLAEAGVAPDVLVDNKDYPVPTMSRTDTPLELTLHTFDTKNTVVRNVEEMETAYAKMESVVRQHRNTLQAKTAAYAAHNWAPAKTAELTPAKATAAPGKISFEDILKMDAWFRGQDIDPATLVAVLNPYHLADLQLEDMKLYKNMLESNRLFGFTVFTFSQLPYYKQADGTKVAFGTKATEADTQCSLFYSDQEVMRADGDIEVFAKYKDPGERGDVIGFQKRFTALPIRKKYQAVIYNKAGA</sequence>
<dbReference type="EMBL" id="QSII01000018">
    <property type="protein sequence ID" value="RHC83264.1"/>
    <property type="molecule type" value="Genomic_DNA"/>
</dbReference>
<dbReference type="Proteomes" id="UP000434916">
    <property type="component" value="Unassembled WGS sequence"/>
</dbReference>
<evidence type="ECO:0000313" key="2">
    <source>
        <dbReference type="EMBL" id="MTU70279.1"/>
    </source>
</evidence>
<dbReference type="Proteomes" id="UP000286260">
    <property type="component" value="Unassembled WGS sequence"/>
</dbReference>
<reference evidence="5 6" key="2">
    <citation type="journal article" date="2019" name="Nat. Med.">
        <title>A library of human gut bacterial isolates paired with longitudinal multiomics data enables mechanistic microbiome research.</title>
        <authorList>
            <person name="Poyet M."/>
            <person name="Groussin M."/>
            <person name="Gibbons S.M."/>
            <person name="Avila-Pacheco J."/>
            <person name="Jiang X."/>
            <person name="Kearney S.M."/>
            <person name="Perrotta A.R."/>
            <person name="Berdy B."/>
            <person name="Zhao S."/>
            <person name="Lieberman T.D."/>
            <person name="Swanson P.K."/>
            <person name="Smith M."/>
            <person name="Roesemann S."/>
            <person name="Alexander J.E."/>
            <person name="Rich S.A."/>
            <person name="Livny J."/>
            <person name="Vlamakis H."/>
            <person name="Clish C."/>
            <person name="Bullock K."/>
            <person name="Deik A."/>
            <person name="Scott J."/>
            <person name="Pierce K.A."/>
            <person name="Xavier R.J."/>
            <person name="Alm E.J."/>
        </authorList>
    </citation>
    <scope>NUCLEOTIDE SEQUENCE [LARGE SCALE GENOMIC DNA]</scope>
    <source>
        <strain evidence="2 6">BIOML-A16</strain>
        <strain evidence="1 5">BIOML-A29</strain>
    </source>
</reference>
<dbReference type="RefSeq" id="WP_122204635.1">
    <property type="nucleotide sequence ID" value="NZ_JAHPXH010000004.1"/>
</dbReference>
<reference evidence="3 4" key="1">
    <citation type="submission" date="2018-08" db="EMBL/GenBank/DDBJ databases">
        <title>A genome reference for cultivated species of the human gut microbiota.</title>
        <authorList>
            <person name="Zou Y."/>
            <person name="Xue W."/>
            <person name="Luo G."/>
        </authorList>
    </citation>
    <scope>NUCLEOTIDE SEQUENCE [LARGE SCALE GENOMIC DNA]</scope>
    <source>
        <strain evidence="3 4">AM34-17</strain>
    </source>
</reference>
<dbReference type="Proteomes" id="UP000448908">
    <property type="component" value="Unassembled WGS sequence"/>
</dbReference>
<dbReference type="EMBL" id="WNDA01000024">
    <property type="protein sequence ID" value="MTU70279.1"/>
    <property type="molecule type" value="Genomic_DNA"/>
</dbReference>
<organism evidence="3 4">
    <name type="scientific">Parabacteroides merdae</name>
    <dbReference type="NCBI Taxonomy" id="46503"/>
    <lineage>
        <taxon>Bacteria</taxon>
        <taxon>Pseudomonadati</taxon>
        <taxon>Bacteroidota</taxon>
        <taxon>Bacteroidia</taxon>
        <taxon>Bacteroidales</taxon>
        <taxon>Tannerellaceae</taxon>
        <taxon>Parabacteroides</taxon>
    </lineage>
</organism>